<evidence type="ECO:0000256" key="5">
    <source>
        <dbReference type="ARBA" id="ARBA00023034"/>
    </source>
</evidence>
<dbReference type="EMBL" id="KZ308700">
    <property type="protein sequence ID" value="KAG8233266.1"/>
    <property type="molecule type" value="Genomic_DNA"/>
</dbReference>
<feature type="region of interest" description="Disordered" evidence="7">
    <location>
        <begin position="49"/>
        <end position="79"/>
    </location>
</feature>
<dbReference type="GO" id="GO:0005794">
    <property type="term" value="C:Golgi apparatus"/>
    <property type="evidence" value="ECO:0007669"/>
    <property type="project" value="UniProtKB-SubCell"/>
</dbReference>
<keyword evidence="4" id="KW-0653">Protein transport</keyword>
<dbReference type="InterPro" id="IPR008152">
    <property type="entry name" value="Clathrin_a/b/g-adaptin_app_Ig"/>
</dbReference>
<comment type="subcellular location">
    <subcellularLocation>
        <location evidence="1">Endomembrane system</location>
    </subcellularLocation>
    <subcellularLocation>
        <location evidence="2">Golgi apparatus</location>
    </subcellularLocation>
</comment>
<dbReference type="Gene3D" id="1.25.10.10">
    <property type="entry name" value="Leucine-rich Repeat Variant"/>
    <property type="match status" value="1"/>
</dbReference>
<evidence type="ECO:0000256" key="2">
    <source>
        <dbReference type="ARBA" id="ARBA00004555"/>
    </source>
</evidence>
<keyword evidence="3" id="KW-0813">Transport</keyword>
<feature type="region of interest" description="Disordered" evidence="7">
    <location>
        <begin position="93"/>
        <end position="119"/>
    </location>
</feature>
<evidence type="ECO:0000313" key="10">
    <source>
        <dbReference type="Proteomes" id="UP000792457"/>
    </source>
</evidence>
<reference evidence="9" key="2">
    <citation type="submission" date="2017-10" db="EMBL/GenBank/DDBJ databases">
        <title>Ladona fulva Genome sequencing and assembly.</title>
        <authorList>
            <person name="Murali S."/>
            <person name="Richards S."/>
            <person name="Bandaranaike D."/>
            <person name="Bellair M."/>
            <person name="Blankenburg K."/>
            <person name="Chao H."/>
            <person name="Dinh H."/>
            <person name="Doddapaneni H."/>
            <person name="Dugan-Rocha S."/>
            <person name="Elkadiri S."/>
            <person name="Gnanaolivu R."/>
            <person name="Hernandez B."/>
            <person name="Skinner E."/>
            <person name="Javaid M."/>
            <person name="Lee S."/>
            <person name="Li M."/>
            <person name="Ming W."/>
            <person name="Munidasa M."/>
            <person name="Muniz J."/>
            <person name="Nguyen L."/>
            <person name="Hughes D."/>
            <person name="Osuji N."/>
            <person name="Pu L.-L."/>
            <person name="Puazo M."/>
            <person name="Qu C."/>
            <person name="Quiroz J."/>
            <person name="Raj R."/>
            <person name="Weissenberger G."/>
            <person name="Xin Y."/>
            <person name="Zou X."/>
            <person name="Han Y."/>
            <person name="Worley K."/>
            <person name="Muzny D."/>
            <person name="Gibbs R."/>
        </authorList>
    </citation>
    <scope>NUCLEOTIDE SEQUENCE</scope>
    <source>
        <strain evidence="9">Sampled in the wild</strain>
    </source>
</reference>
<keyword evidence="10" id="KW-1185">Reference proteome</keyword>
<feature type="domain" description="GAE" evidence="8">
    <location>
        <begin position="171"/>
        <end position="323"/>
    </location>
</feature>
<evidence type="ECO:0000256" key="4">
    <source>
        <dbReference type="ARBA" id="ARBA00022927"/>
    </source>
</evidence>
<dbReference type="InterPro" id="IPR013041">
    <property type="entry name" value="Clathrin_app_Ig-like_sf"/>
</dbReference>
<dbReference type="OrthoDB" id="28053at2759"/>
<dbReference type="SUPFAM" id="SSF49348">
    <property type="entry name" value="Clathrin adaptor appendage domain"/>
    <property type="match status" value="1"/>
</dbReference>
<evidence type="ECO:0000256" key="6">
    <source>
        <dbReference type="ARBA" id="ARBA00023136"/>
    </source>
</evidence>
<dbReference type="PROSITE" id="PS50180">
    <property type="entry name" value="GAE"/>
    <property type="match status" value="1"/>
</dbReference>
<feature type="compositionally biased region" description="Pro residues" evidence="7">
    <location>
        <begin position="50"/>
        <end position="65"/>
    </location>
</feature>
<reference evidence="9" key="1">
    <citation type="submission" date="2013-04" db="EMBL/GenBank/DDBJ databases">
        <authorList>
            <person name="Qu J."/>
            <person name="Murali S.C."/>
            <person name="Bandaranaike D."/>
            <person name="Bellair M."/>
            <person name="Blankenburg K."/>
            <person name="Chao H."/>
            <person name="Dinh H."/>
            <person name="Doddapaneni H."/>
            <person name="Downs B."/>
            <person name="Dugan-Rocha S."/>
            <person name="Elkadiri S."/>
            <person name="Gnanaolivu R.D."/>
            <person name="Hernandez B."/>
            <person name="Javaid M."/>
            <person name="Jayaseelan J.C."/>
            <person name="Lee S."/>
            <person name="Li M."/>
            <person name="Ming W."/>
            <person name="Munidasa M."/>
            <person name="Muniz J."/>
            <person name="Nguyen L."/>
            <person name="Ongeri F."/>
            <person name="Osuji N."/>
            <person name="Pu L.-L."/>
            <person name="Puazo M."/>
            <person name="Qu C."/>
            <person name="Quiroz J."/>
            <person name="Raj R."/>
            <person name="Weissenberger G."/>
            <person name="Xin Y."/>
            <person name="Zou X."/>
            <person name="Han Y."/>
            <person name="Richards S."/>
            <person name="Worley K."/>
            <person name="Muzny D."/>
            <person name="Gibbs R."/>
        </authorList>
    </citation>
    <scope>NUCLEOTIDE SEQUENCE</scope>
    <source>
        <strain evidence="9">Sampled in the wild</strain>
    </source>
</reference>
<evidence type="ECO:0000313" key="9">
    <source>
        <dbReference type="EMBL" id="KAG8233266.1"/>
    </source>
</evidence>
<dbReference type="InterPro" id="IPR050840">
    <property type="entry name" value="Adaptor_Complx_Large_Subunit"/>
</dbReference>
<dbReference type="SMART" id="SM00809">
    <property type="entry name" value="Alpha_adaptinC2"/>
    <property type="match status" value="1"/>
</dbReference>
<protein>
    <recommendedName>
        <fullName evidence="8">GAE domain-containing protein</fullName>
    </recommendedName>
</protein>
<dbReference type="Pfam" id="PF02883">
    <property type="entry name" value="Alpha_adaptinC2"/>
    <property type="match status" value="2"/>
</dbReference>
<keyword evidence="5" id="KW-0333">Golgi apparatus</keyword>
<proteinExistence type="predicted"/>
<dbReference type="GO" id="GO:0016192">
    <property type="term" value="P:vesicle-mediated transport"/>
    <property type="evidence" value="ECO:0007669"/>
    <property type="project" value="InterPro"/>
</dbReference>
<dbReference type="GO" id="GO:0006886">
    <property type="term" value="P:intracellular protein transport"/>
    <property type="evidence" value="ECO:0007669"/>
    <property type="project" value="InterPro"/>
</dbReference>
<name>A0A8K0KDR1_LADFU</name>
<dbReference type="Proteomes" id="UP000792457">
    <property type="component" value="Unassembled WGS sequence"/>
</dbReference>
<dbReference type="AlphaFoldDB" id="A0A8K0KDR1"/>
<dbReference type="Gene3D" id="2.60.40.1230">
    <property type="match status" value="1"/>
</dbReference>
<keyword evidence="6" id="KW-0472">Membrane</keyword>
<dbReference type="InterPro" id="IPR011989">
    <property type="entry name" value="ARM-like"/>
</dbReference>
<comment type="caution">
    <text evidence="9">The sequence shown here is derived from an EMBL/GenBank/DDBJ whole genome shotgun (WGS) entry which is preliminary data.</text>
</comment>
<evidence type="ECO:0000259" key="8">
    <source>
        <dbReference type="PROSITE" id="PS50180"/>
    </source>
</evidence>
<dbReference type="PANTHER" id="PTHR22780">
    <property type="entry name" value="ADAPTIN, ALPHA/GAMMA/EPSILON"/>
    <property type="match status" value="1"/>
</dbReference>
<accession>A0A8K0KDR1</accession>
<organism evidence="9 10">
    <name type="scientific">Ladona fulva</name>
    <name type="common">Scarce chaser dragonfly</name>
    <name type="synonym">Libellula fulva</name>
    <dbReference type="NCBI Taxonomy" id="123851"/>
    <lineage>
        <taxon>Eukaryota</taxon>
        <taxon>Metazoa</taxon>
        <taxon>Ecdysozoa</taxon>
        <taxon>Arthropoda</taxon>
        <taxon>Hexapoda</taxon>
        <taxon>Insecta</taxon>
        <taxon>Pterygota</taxon>
        <taxon>Palaeoptera</taxon>
        <taxon>Odonata</taxon>
        <taxon>Epiprocta</taxon>
        <taxon>Anisoptera</taxon>
        <taxon>Libelluloidea</taxon>
        <taxon>Libellulidae</taxon>
        <taxon>Ladona</taxon>
    </lineage>
</organism>
<sequence>MAMVLFSSRIREIVSSFGSHLNVDLQQRGVEFSQLFSKYDHLRHPLLERMPPPPMPTSAPPPPAEVVPEGEENEDLSPRIKEEPDSNALLVLLGGGDESSHTTDRSLAQKRSPGRSAGTADLLDLLGGLDTNDSTASSDIPTLVINNNNLNNLMGQVNTSTDGNFFSGSGAGSPSVVALDKDGLRICISLASGSTPGSTTLNLLMTATNLTASPMTQFLFQAAVPKGLSLLQVVNSALVGLGEEPLCGLRQYLDSKKVNDGETFQLQMHTPSGTAIPPYGQVTQLLIVNNPNKGPLRMRIRASYVPAGGGEAVLEQADVNSFPSC</sequence>
<evidence type="ECO:0000256" key="1">
    <source>
        <dbReference type="ARBA" id="ARBA00004308"/>
    </source>
</evidence>
<gene>
    <name evidence="9" type="ORF">J437_LFUL009976</name>
</gene>
<evidence type="ECO:0000256" key="3">
    <source>
        <dbReference type="ARBA" id="ARBA00022448"/>
    </source>
</evidence>
<dbReference type="InterPro" id="IPR008153">
    <property type="entry name" value="GAE_dom"/>
</dbReference>
<evidence type="ECO:0000256" key="7">
    <source>
        <dbReference type="SAM" id="MobiDB-lite"/>
    </source>
</evidence>